<protein>
    <submittedName>
        <fullName evidence="9">MFS transporter</fullName>
    </submittedName>
</protein>
<keyword evidence="10" id="KW-1185">Reference proteome</keyword>
<dbReference type="PANTHER" id="PTHR43045">
    <property type="entry name" value="SHIKIMATE TRANSPORTER"/>
    <property type="match status" value="1"/>
</dbReference>
<dbReference type="InterPro" id="IPR011701">
    <property type="entry name" value="MFS"/>
</dbReference>
<feature type="transmembrane region" description="Helical" evidence="7">
    <location>
        <begin position="148"/>
        <end position="171"/>
    </location>
</feature>
<feature type="transmembrane region" description="Helical" evidence="7">
    <location>
        <begin position="323"/>
        <end position="342"/>
    </location>
</feature>
<evidence type="ECO:0000256" key="4">
    <source>
        <dbReference type="ARBA" id="ARBA00022692"/>
    </source>
</evidence>
<evidence type="ECO:0000256" key="6">
    <source>
        <dbReference type="ARBA" id="ARBA00023136"/>
    </source>
</evidence>
<dbReference type="InterPro" id="IPR020846">
    <property type="entry name" value="MFS_dom"/>
</dbReference>
<feature type="transmembrane region" description="Helical" evidence="7">
    <location>
        <begin position="363"/>
        <end position="384"/>
    </location>
</feature>
<dbReference type="Proteomes" id="UP001428817">
    <property type="component" value="Unassembled WGS sequence"/>
</dbReference>
<dbReference type="SUPFAM" id="SSF103473">
    <property type="entry name" value="MFS general substrate transporter"/>
    <property type="match status" value="1"/>
</dbReference>
<name>A0ABP9Q4A6_9PSEU</name>
<feature type="transmembrane region" description="Helical" evidence="7">
    <location>
        <begin position="233"/>
        <end position="257"/>
    </location>
</feature>
<feature type="transmembrane region" description="Helical" evidence="7">
    <location>
        <begin position="183"/>
        <end position="204"/>
    </location>
</feature>
<evidence type="ECO:0000256" key="3">
    <source>
        <dbReference type="ARBA" id="ARBA00022475"/>
    </source>
</evidence>
<evidence type="ECO:0000256" key="5">
    <source>
        <dbReference type="ARBA" id="ARBA00022989"/>
    </source>
</evidence>
<feature type="transmembrane region" description="Helical" evidence="7">
    <location>
        <begin position="298"/>
        <end position="317"/>
    </location>
</feature>
<reference evidence="10" key="1">
    <citation type="journal article" date="2019" name="Int. J. Syst. Evol. Microbiol.">
        <title>The Global Catalogue of Microorganisms (GCM) 10K type strain sequencing project: providing services to taxonomists for standard genome sequencing and annotation.</title>
        <authorList>
            <consortium name="The Broad Institute Genomics Platform"/>
            <consortium name="The Broad Institute Genome Sequencing Center for Infectious Disease"/>
            <person name="Wu L."/>
            <person name="Ma J."/>
        </authorList>
    </citation>
    <scope>NUCLEOTIDE SEQUENCE [LARGE SCALE GENOMIC DNA]</scope>
    <source>
        <strain evidence="10">JCM 18303</strain>
    </source>
</reference>
<comment type="subcellular location">
    <subcellularLocation>
        <location evidence="1">Cell membrane</location>
        <topology evidence="1">Multi-pass membrane protein</topology>
    </subcellularLocation>
</comment>
<keyword evidence="5 7" id="KW-1133">Transmembrane helix</keyword>
<keyword evidence="6 7" id="KW-0472">Membrane</keyword>
<dbReference type="RefSeq" id="WP_185059714.1">
    <property type="nucleotide sequence ID" value="NZ_BAABJP010000015.1"/>
</dbReference>
<evidence type="ECO:0000256" key="2">
    <source>
        <dbReference type="ARBA" id="ARBA00022448"/>
    </source>
</evidence>
<sequence>MTPERRPIRVALASWVCASIEWYDFFIYGTASATVFPSVFFPSQLPLVGTLLSFATFGVAFVARPLGGALFGHIGDSRGRKRALIAALVAMGGATTLIGLLPGYAEIGVAAPIALVVLRFVQGMAVGGQQGGVVVLATEAVPANRGGVYGSFASAGAPGGVILANLAFLAVASALSPEEIRAWGWRLPFLASLLVVAVAVLIQARLEETGEIRPAGQAGSPVLEAVRRHPRAIMLAAGCYLAINLNYYIFNTFLLAYAPHAGISPRIVLTAVLVASAIELICLPAAGWASDRFGRRRVFGAGAVLLGAWAFPFWALVDTGSTWALLLALVVGLGVLHSLMYGAQPAMFSEAFSGAVRYSGVSLGIQLGSLLGGAFAPLLATAMLARFGGALPIACYMAAGCAVTLVSGMALRRHLPATSQPRKDSHARA</sequence>
<dbReference type="InterPro" id="IPR036259">
    <property type="entry name" value="MFS_trans_sf"/>
</dbReference>
<feature type="domain" description="Major facilitator superfamily (MFS) profile" evidence="8">
    <location>
        <begin position="10"/>
        <end position="416"/>
    </location>
</feature>
<feature type="transmembrane region" description="Helical" evidence="7">
    <location>
        <begin position="107"/>
        <end position="127"/>
    </location>
</feature>
<organism evidence="9 10">
    <name type="scientific">Pseudonocardia eucalypti</name>
    <dbReference type="NCBI Taxonomy" id="648755"/>
    <lineage>
        <taxon>Bacteria</taxon>
        <taxon>Bacillati</taxon>
        <taxon>Actinomycetota</taxon>
        <taxon>Actinomycetes</taxon>
        <taxon>Pseudonocardiales</taxon>
        <taxon>Pseudonocardiaceae</taxon>
        <taxon>Pseudonocardia</taxon>
    </lineage>
</organism>
<feature type="transmembrane region" description="Helical" evidence="7">
    <location>
        <begin position="51"/>
        <end position="71"/>
    </location>
</feature>
<evidence type="ECO:0000313" key="10">
    <source>
        <dbReference type="Proteomes" id="UP001428817"/>
    </source>
</evidence>
<gene>
    <name evidence="9" type="ORF">GCM10023321_32390</name>
</gene>
<dbReference type="CDD" id="cd17369">
    <property type="entry name" value="MFS_ShiA_like"/>
    <property type="match status" value="1"/>
</dbReference>
<comment type="caution">
    <text evidence="9">The sequence shown here is derived from an EMBL/GenBank/DDBJ whole genome shotgun (WGS) entry which is preliminary data.</text>
</comment>
<evidence type="ECO:0000313" key="9">
    <source>
        <dbReference type="EMBL" id="GAA5156535.1"/>
    </source>
</evidence>
<dbReference type="PROSITE" id="PS50850">
    <property type="entry name" value="MFS"/>
    <property type="match status" value="1"/>
</dbReference>
<dbReference type="PANTHER" id="PTHR43045:SF1">
    <property type="entry name" value="SHIKIMATE TRANSPORTER"/>
    <property type="match status" value="1"/>
</dbReference>
<feature type="transmembrane region" description="Helical" evidence="7">
    <location>
        <begin position="12"/>
        <end position="31"/>
    </location>
</feature>
<proteinExistence type="predicted"/>
<keyword evidence="3" id="KW-1003">Cell membrane</keyword>
<keyword evidence="2" id="KW-0813">Transport</keyword>
<evidence type="ECO:0000256" key="7">
    <source>
        <dbReference type="SAM" id="Phobius"/>
    </source>
</evidence>
<dbReference type="Pfam" id="PF07690">
    <property type="entry name" value="MFS_1"/>
    <property type="match status" value="1"/>
</dbReference>
<keyword evidence="4 7" id="KW-0812">Transmembrane</keyword>
<feature type="transmembrane region" description="Helical" evidence="7">
    <location>
        <begin position="390"/>
        <end position="411"/>
    </location>
</feature>
<dbReference type="PROSITE" id="PS00216">
    <property type="entry name" value="SUGAR_TRANSPORT_1"/>
    <property type="match status" value="1"/>
</dbReference>
<evidence type="ECO:0000259" key="8">
    <source>
        <dbReference type="PROSITE" id="PS50850"/>
    </source>
</evidence>
<feature type="transmembrane region" description="Helical" evidence="7">
    <location>
        <begin position="83"/>
        <end position="101"/>
    </location>
</feature>
<dbReference type="InterPro" id="IPR005829">
    <property type="entry name" value="Sugar_transporter_CS"/>
</dbReference>
<evidence type="ECO:0000256" key="1">
    <source>
        <dbReference type="ARBA" id="ARBA00004651"/>
    </source>
</evidence>
<accession>A0ABP9Q4A6</accession>
<dbReference type="EMBL" id="BAABJP010000015">
    <property type="protein sequence ID" value="GAA5156535.1"/>
    <property type="molecule type" value="Genomic_DNA"/>
</dbReference>
<feature type="transmembrane region" description="Helical" evidence="7">
    <location>
        <begin position="263"/>
        <end position="286"/>
    </location>
</feature>
<dbReference type="Gene3D" id="1.20.1250.20">
    <property type="entry name" value="MFS general substrate transporter like domains"/>
    <property type="match status" value="2"/>
</dbReference>